<dbReference type="GeneID" id="83205727"/>
<dbReference type="GO" id="GO:0004656">
    <property type="term" value="F:procollagen-proline 4-dioxygenase activity"/>
    <property type="evidence" value="ECO:0007669"/>
    <property type="project" value="TreeGrafter"/>
</dbReference>
<dbReference type="AlphaFoldDB" id="A0A9W9NJP4"/>
<dbReference type="OrthoDB" id="420380at2759"/>
<dbReference type="InterPro" id="IPR045054">
    <property type="entry name" value="P4HA-like"/>
</dbReference>
<dbReference type="PROSITE" id="PS51471">
    <property type="entry name" value="FE2OG_OXY"/>
    <property type="match status" value="1"/>
</dbReference>
<dbReference type="SMART" id="SM00702">
    <property type="entry name" value="P4Hc"/>
    <property type="match status" value="1"/>
</dbReference>
<reference evidence="7" key="2">
    <citation type="journal article" date="2023" name="IMA Fungus">
        <title>Comparative genomic study of the Penicillium genus elucidates a diverse pangenome and 15 lateral gene transfer events.</title>
        <authorList>
            <person name="Petersen C."/>
            <person name="Sorensen T."/>
            <person name="Nielsen M.R."/>
            <person name="Sondergaard T.E."/>
            <person name="Sorensen J.L."/>
            <person name="Fitzpatrick D.A."/>
            <person name="Frisvad J.C."/>
            <person name="Nielsen K.L."/>
        </authorList>
    </citation>
    <scope>NUCLEOTIDE SEQUENCE</scope>
    <source>
        <strain evidence="7">IBT 19713</strain>
    </source>
</reference>
<dbReference type="GO" id="GO:0005506">
    <property type="term" value="F:iron ion binding"/>
    <property type="evidence" value="ECO:0007669"/>
    <property type="project" value="InterPro"/>
</dbReference>
<proteinExistence type="predicted"/>
<dbReference type="PANTHER" id="PTHR10869:SF246">
    <property type="entry name" value="TRANSMEMBRANE PROLYL 4-HYDROXYLASE"/>
    <property type="match status" value="1"/>
</dbReference>
<dbReference type="InterPro" id="IPR006620">
    <property type="entry name" value="Pro_4_hyd_alph"/>
</dbReference>
<dbReference type="InterPro" id="IPR044862">
    <property type="entry name" value="Pro_4_hyd_alph_FE2OG_OXY"/>
</dbReference>
<evidence type="ECO:0000256" key="3">
    <source>
        <dbReference type="ARBA" id="ARBA00022964"/>
    </source>
</evidence>
<dbReference type="Pfam" id="PF13640">
    <property type="entry name" value="2OG-FeII_Oxy_3"/>
    <property type="match status" value="1"/>
</dbReference>
<organism evidence="7 8">
    <name type="scientific">Penicillium chermesinum</name>
    <dbReference type="NCBI Taxonomy" id="63820"/>
    <lineage>
        <taxon>Eukaryota</taxon>
        <taxon>Fungi</taxon>
        <taxon>Dikarya</taxon>
        <taxon>Ascomycota</taxon>
        <taxon>Pezizomycotina</taxon>
        <taxon>Eurotiomycetes</taxon>
        <taxon>Eurotiomycetidae</taxon>
        <taxon>Eurotiales</taxon>
        <taxon>Aspergillaceae</taxon>
        <taxon>Penicillium</taxon>
    </lineage>
</organism>
<protein>
    <recommendedName>
        <fullName evidence="6">Fe2OG dioxygenase domain-containing protein</fullName>
    </recommendedName>
</protein>
<keyword evidence="8" id="KW-1185">Reference proteome</keyword>
<gene>
    <name evidence="7" type="ORF">N7468_009128</name>
</gene>
<dbReference type="EMBL" id="JAPQKS010000007">
    <property type="protein sequence ID" value="KAJ5219924.1"/>
    <property type="molecule type" value="Genomic_DNA"/>
</dbReference>
<accession>A0A9W9NJP4</accession>
<sequence>MQFAEVKPSDIAINHHYLQSQEMNKIFQQVLVPLTALTTPLQSWGIWGSANQVSTPEMVCGAANYTTEIVSLDPLAVYINGFMSKSEIAYLRNLLTHLARDDPMVECIIKRSTDFVGFIPHDGFEALQVVRYFENERHDPHFDWFQSPPKIASGLTCNRAASFFVYLGDEPEGGETCFHYLYPAPPDADPKKFSNINSDDGLGVAVKPITGNAMFWMNLYSNNTGDPRVQHSALPIRSGTKYGMNILLKRCWE</sequence>
<dbReference type="PANTHER" id="PTHR10869">
    <property type="entry name" value="PROLYL 4-HYDROXYLASE ALPHA SUBUNIT"/>
    <property type="match status" value="1"/>
</dbReference>
<feature type="domain" description="Fe2OG dioxygenase" evidence="6">
    <location>
        <begin position="123"/>
        <end position="250"/>
    </location>
</feature>
<reference evidence="7" key="1">
    <citation type="submission" date="2022-11" db="EMBL/GenBank/DDBJ databases">
        <authorList>
            <person name="Petersen C."/>
        </authorList>
    </citation>
    <scope>NUCLEOTIDE SEQUENCE</scope>
    <source>
        <strain evidence="7">IBT 19713</strain>
    </source>
</reference>
<name>A0A9W9NJP4_9EURO</name>
<dbReference type="Proteomes" id="UP001150941">
    <property type="component" value="Unassembled WGS sequence"/>
</dbReference>
<comment type="cofactor">
    <cofactor evidence="1">
        <name>L-ascorbate</name>
        <dbReference type="ChEBI" id="CHEBI:38290"/>
    </cofactor>
</comment>
<evidence type="ECO:0000256" key="5">
    <source>
        <dbReference type="ARBA" id="ARBA00023004"/>
    </source>
</evidence>
<comment type="caution">
    <text evidence="7">The sequence shown here is derived from an EMBL/GenBank/DDBJ whole genome shotgun (WGS) entry which is preliminary data.</text>
</comment>
<keyword evidence="3" id="KW-0223">Dioxygenase</keyword>
<keyword evidence="4" id="KW-0560">Oxidoreductase</keyword>
<dbReference type="RefSeq" id="XP_058326754.1">
    <property type="nucleotide sequence ID" value="XM_058478424.1"/>
</dbReference>
<evidence type="ECO:0000256" key="2">
    <source>
        <dbReference type="ARBA" id="ARBA00022723"/>
    </source>
</evidence>
<dbReference type="GO" id="GO:0005783">
    <property type="term" value="C:endoplasmic reticulum"/>
    <property type="evidence" value="ECO:0007669"/>
    <property type="project" value="TreeGrafter"/>
</dbReference>
<dbReference type="Gene3D" id="2.60.120.620">
    <property type="entry name" value="q2cbj1_9rhob like domain"/>
    <property type="match status" value="1"/>
</dbReference>
<evidence type="ECO:0000256" key="4">
    <source>
        <dbReference type="ARBA" id="ARBA00023002"/>
    </source>
</evidence>
<keyword evidence="5" id="KW-0408">Iron</keyword>
<keyword evidence="2" id="KW-0479">Metal-binding</keyword>
<evidence type="ECO:0000259" key="6">
    <source>
        <dbReference type="PROSITE" id="PS51471"/>
    </source>
</evidence>
<dbReference type="GO" id="GO:0031418">
    <property type="term" value="F:L-ascorbic acid binding"/>
    <property type="evidence" value="ECO:0007669"/>
    <property type="project" value="InterPro"/>
</dbReference>
<evidence type="ECO:0000313" key="8">
    <source>
        <dbReference type="Proteomes" id="UP001150941"/>
    </source>
</evidence>
<dbReference type="InterPro" id="IPR005123">
    <property type="entry name" value="Oxoglu/Fe-dep_dioxygenase_dom"/>
</dbReference>
<evidence type="ECO:0000313" key="7">
    <source>
        <dbReference type="EMBL" id="KAJ5219924.1"/>
    </source>
</evidence>
<evidence type="ECO:0000256" key="1">
    <source>
        <dbReference type="ARBA" id="ARBA00001961"/>
    </source>
</evidence>